<evidence type="ECO:0000256" key="6">
    <source>
        <dbReference type="ARBA" id="ARBA00023163"/>
    </source>
</evidence>
<dbReference type="Proteomes" id="UP000318521">
    <property type="component" value="Unassembled WGS sequence"/>
</dbReference>
<dbReference type="GO" id="GO:0006355">
    <property type="term" value="P:regulation of DNA-templated transcription"/>
    <property type="evidence" value="ECO:0007669"/>
    <property type="project" value="InterPro"/>
</dbReference>
<evidence type="ECO:0000313" key="12">
    <source>
        <dbReference type="Proteomes" id="UP000318521"/>
    </source>
</evidence>
<dbReference type="SMART" id="SM00862">
    <property type="entry name" value="Trans_reg_C"/>
    <property type="match status" value="1"/>
</dbReference>
<reference evidence="11 12" key="1">
    <citation type="submission" date="2019-07" db="EMBL/GenBank/DDBJ databases">
        <authorList>
            <person name="Park Y.J."/>
            <person name="Jeong S.E."/>
            <person name="Jung H.S."/>
        </authorList>
    </citation>
    <scope>NUCLEOTIDE SEQUENCE [LARGE SCALE GENOMIC DNA]</scope>
    <source>
        <strain evidence="12">P16(2019)</strain>
    </source>
</reference>
<dbReference type="PANTHER" id="PTHR48111">
    <property type="entry name" value="REGULATOR OF RPOS"/>
    <property type="match status" value="1"/>
</dbReference>
<keyword evidence="3" id="KW-0902">Two-component regulatory system</keyword>
<evidence type="ECO:0000256" key="7">
    <source>
        <dbReference type="PROSITE-ProRule" id="PRU00169"/>
    </source>
</evidence>
<evidence type="ECO:0000259" key="10">
    <source>
        <dbReference type="PROSITE" id="PS51755"/>
    </source>
</evidence>
<protein>
    <submittedName>
        <fullName evidence="11">Response regulator transcription factor</fullName>
    </submittedName>
</protein>
<dbReference type="Pfam" id="PF00486">
    <property type="entry name" value="Trans_reg_C"/>
    <property type="match status" value="1"/>
</dbReference>
<dbReference type="InterPro" id="IPR036388">
    <property type="entry name" value="WH-like_DNA-bd_sf"/>
</dbReference>
<feature type="domain" description="Response regulatory" evidence="9">
    <location>
        <begin position="4"/>
        <end position="117"/>
    </location>
</feature>
<dbReference type="SUPFAM" id="SSF52172">
    <property type="entry name" value="CheY-like"/>
    <property type="match status" value="1"/>
</dbReference>
<dbReference type="InterPro" id="IPR001867">
    <property type="entry name" value="OmpR/PhoB-type_DNA-bd"/>
</dbReference>
<proteinExistence type="predicted"/>
<dbReference type="Gene3D" id="6.10.250.690">
    <property type="match status" value="1"/>
</dbReference>
<keyword evidence="2 7" id="KW-0597">Phosphoprotein</keyword>
<evidence type="ECO:0000256" key="8">
    <source>
        <dbReference type="PROSITE-ProRule" id="PRU01091"/>
    </source>
</evidence>
<dbReference type="Gene3D" id="3.40.50.2300">
    <property type="match status" value="1"/>
</dbReference>
<evidence type="ECO:0000259" key="9">
    <source>
        <dbReference type="PROSITE" id="PS50110"/>
    </source>
</evidence>
<evidence type="ECO:0000256" key="2">
    <source>
        <dbReference type="ARBA" id="ARBA00022553"/>
    </source>
</evidence>
<keyword evidence="12" id="KW-1185">Reference proteome</keyword>
<dbReference type="PROSITE" id="PS51755">
    <property type="entry name" value="OMPR_PHOB"/>
    <property type="match status" value="1"/>
</dbReference>
<dbReference type="GO" id="GO:0032993">
    <property type="term" value="C:protein-DNA complex"/>
    <property type="evidence" value="ECO:0007669"/>
    <property type="project" value="TreeGrafter"/>
</dbReference>
<dbReference type="SUPFAM" id="SSF46894">
    <property type="entry name" value="C-terminal effector domain of the bipartite response regulators"/>
    <property type="match status" value="1"/>
</dbReference>
<dbReference type="PANTHER" id="PTHR48111:SF31">
    <property type="entry name" value="TRANSCRIPTIONAL REGULATORY PROTEIN YXDJ"/>
    <property type="match status" value="1"/>
</dbReference>
<comment type="subcellular location">
    <subcellularLocation>
        <location evidence="1">Cytoplasm</location>
    </subcellularLocation>
</comment>
<keyword evidence="5 8" id="KW-0238">DNA-binding</keyword>
<dbReference type="SMART" id="SM00448">
    <property type="entry name" value="REC"/>
    <property type="match status" value="1"/>
</dbReference>
<dbReference type="InterPro" id="IPR039420">
    <property type="entry name" value="WalR-like"/>
</dbReference>
<sequence length="234" mass="27130">MTEAVLIVEDDKKLAEVLREKLERYGFSVFLHHGESDLLHYFEEVQPKIVLLDINLPTFDGFYWCRQIRQKSTCPVIFISARSNEIDQVMALEHGGDDYLAKPFHTDILVAKVRSHMRRAYGEYAATPEDKQLSLEGLSYHPDRMELHYGQESVMLSKRECQLIELLIKSYPNVVTRQAILDKLWDDTEFIDENTVNVNMARVRKQLQRLGIQSAIETIRGAGYRMHITWSGNA</sequence>
<comment type="caution">
    <text evidence="11">The sequence shown here is derived from an EMBL/GenBank/DDBJ whole genome shotgun (WGS) entry which is preliminary data.</text>
</comment>
<evidence type="ECO:0000313" key="11">
    <source>
        <dbReference type="EMBL" id="TSB45268.1"/>
    </source>
</evidence>
<dbReference type="CDD" id="cd00383">
    <property type="entry name" value="trans_reg_C"/>
    <property type="match status" value="1"/>
</dbReference>
<keyword evidence="4" id="KW-0805">Transcription regulation</keyword>
<dbReference type="GO" id="GO:0000156">
    <property type="term" value="F:phosphorelay response regulator activity"/>
    <property type="evidence" value="ECO:0007669"/>
    <property type="project" value="TreeGrafter"/>
</dbReference>
<dbReference type="InterPro" id="IPR016032">
    <property type="entry name" value="Sig_transdc_resp-reg_C-effctor"/>
</dbReference>
<dbReference type="GO" id="GO:0000976">
    <property type="term" value="F:transcription cis-regulatory region binding"/>
    <property type="evidence" value="ECO:0007669"/>
    <property type="project" value="TreeGrafter"/>
</dbReference>
<feature type="modified residue" description="4-aspartylphosphate" evidence="7">
    <location>
        <position position="53"/>
    </location>
</feature>
<dbReference type="PROSITE" id="PS50110">
    <property type="entry name" value="RESPONSE_REGULATORY"/>
    <property type="match status" value="1"/>
</dbReference>
<dbReference type="Pfam" id="PF00072">
    <property type="entry name" value="Response_reg"/>
    <property type="match status" value="1"/>
</dbReference>
<evidence type="ECO:0000256" key="5">
    <source>
        <dbReference type="ARBA" id="ARBA00023125"/>
    </source>
</evidence>
<dbReference type="InterPro" id="IPR011006">
    <property type="entry name" value="CheY-like_superfamily"/>
</dbReference>
<dbReference type="GO" id="GO:0005829">
    <property type="term" value="C:cytosol"/>
    <property type="evidence" value="ECO:0007669"/>
    <property type="project" value="TreeGrafter"/>
</dbReference>
<evidence type="ECO:0000256" key="3">
    <source>
        <dbReference type="ARBA" id="ARBA00023012"/>
    </source>
</evidence>
<feature type="domain" description="OmpR/PhoB-type" evidence="10">
    <location>
        <begin position="130"/>
        <end position="228"/>
    </location>
</feature>
<dbReference type="OrthoDB" id="9790442at2"/>
<gene>
    <name evidence="11" type="ORF">FN960_17540</name>
</gene>
<dbReference type="InterPro" id="IPR001789">
    <property type="entry name" value="Sig_transdc_resp-reg_receiver"/>
</dbReference>
<dbReference type="EMBL" id="VLXZ01000013">
    <property type="protein sequence ID" value="TSB45268.1"/>
    <property type="molecule type" value="Genomic_DNA"/>
</dbReference>
<evidence type="ECO:0000256" key="4">
    <source>
        <dbReference type="ARBA" id="ARBA00023015"/>
    </source>
</evidence>
<dbReference type="Gene3D" id="1.10.10.10">
    <property type="entry name" value="Winged helix-like DNA-binding domain superfamily/Winged helix DNA-binding domain"/>
    <property type="match status" value="1"/>
</dbReference>
<dbReference type="RefSeq" id="WP_143850163.1">
    <property type="nucleotide sequence ID" value="NZ_VLXZ01000013.1"/>
</dbReference>
<feature type="DNA-binding region" description="OmpR/PhoB-type" evidence="8">
    <location>
        <begin position="130"/>
        <end position="228"/>
    </location>
</feature>
<name>A0A553ZUU7_9BACI</name>
<dbReference type="AlphaFoldDB" id="A0A553ZUU7"/>
<accession>A0A553ZUU7</accession>
<keyword evidence="6" id="KW-0804">Transcription</keyword>
<organism evidence="11 12">
    <name type="scientific">Alkalicoccobacillus porphyridii</name>
    <dbReference type="NCBI Taxonomy" id="2597270"/>
    <lineage>
        <taxon>Bacteria</taxon>
        <taxon>Bacillati</taxon>
        <taxon>Bacillota</taxon>
        <taxon>Bacilli</taxon>
        <taxon>Bacillales</taxon>
        <taxon>Bacillaceae</taxon>
        <taxon>Alkalicoccobacillus</taxon>
    </lineage>
</organism>
<evidence type="ECO:0000256" key="1">
    <source>
        <dbReference type="ARBA" id="ARBA00004496"/>
    </source>
</evidence>